<dbReference type="AlphaFoldDB" id="C7H9S3"/>
<accession>C7H9S3</accession>
<reference evidence="1" key="1">
    <citation type="submission" date="2009-08" db="EMBL/GenBank/DDBJ databases">
        <authorList>
            <person name="Weinstock G."/>
            <person name="Sodergren E."/>
            <person name="Clifton S."/>
            <person name="Fulton L."/>
            <person name="Fulton B."/>
            <person name="Courtney L."/>
            <person name="Fronick C."/>
            <person name="Harrison M."/>
            <person name="Strong C."/>
            <person name="Farmer C."/>
            <person name="Delahaunty K."/>
            <person name="Markovic C."/>
            <person name="Hall O."/>
            <person name="Minx P."/>
            <person name="Tomlinson C."/>
            <person name="Mitreva M."/>
            <person name="Nelson J."/>
            <person name="Hou S."/>
            <person name="Wollam A."/>
            <person name="Pepin K.H."/>
            <person name="Johnson M."/>
            <person name="Bhonagiri V."/>
            <person name="Nash W.E."/>
            <person name="Warren W."/>
            <person name="Chinwalla A."/>
            <person name="Mardis E.R."/>
            <person name="Wilson R.K."/>
        </authorList>
    </citation>
    <scope>NUCLEOTIDE SEQUENCE [LARGE SCALE GENOMIC DNA]</scope>
    <source>
        <strain evidence="1">A2-165</strain>
    </source>
</reference>
<dbReference type="Proteomes" id="UP000004619">
    <property type="component" value="Unassembled WGS sequence"/>
</dbReference>
<evidence type="ECO:0000313" key="2">
    <source>
        <dbReference type="Proteomes" id="UP000004619"/>
    </source>
</evidence>
<evidence type="ECO:0000313" key="1">
    <source>
        <dbReference type="EMBL" id="EEU95398.1"/>
    </source>
</evidence>
<sequence length="40" mass="4830">MSCKQYFSREKGRAQEQKPPDKLYNFCFVIRKLTFGHFLS</sequence>
<gene>
    <name evidence="1" type="ORF">FAEPRAA2165_03077</name>
</gene>
<organism evidence="1 2">
    <name type="scientific">Faecalibacterium duncaniae (strain DSM 17677 / JCM 31915 / A2-165)</name>
    <name type="common">Faecalibacterium prausnitzii</name>
    <dbReference type="NCBI Taxonomy" id="411483"/>
    <lineage>
        <taxon>Bacteria</taxon>
        <taxon>Bacillati</taxon>
        <taxon>Bacillota</taxon>
        <taxon>Clostridia</taxon>
        <taxon>Eubacteriales</taxon>
        <taxon>Oscillospiraceae</taxon>
        <taxon>Faecalibacterium</taxon>
    </lineage>
</organism>
<proteinExistence type="predicted"/>
<dbReference type="STRING" id="411483.FAEPRAA2165_03077"/>
<dbReference type="HOGENOM" id="CLU_3289950_0_0_9"/>
<protein>
    <submittedName>
        <fullName evidence="1">Uncharacterized protein</fullName>
    </submittedName>
</protein>
<keyword evidence="2" id="KW-1185">Reference proteome</keyword>
<comment type="caution">
    <text evidence="1">The sequence shown here is derived from an EMBL/GenBank/DDBJ whole genome shotgun (WGS) entry which is preliminary data.</text>
</comment>
<name>C7H9S3_FAED2</name>
<dbReference type="EMBL" id="ACOP02000081">
    <property type="protein sequence ID" value="EEU95398.1"/>
    <property type="molecule type" value="Genomic_DNA"/>
</dbReference>